<dbReference type="AlphaFoldDB" id="A0A4W5K9A3"/>
<dbReference type="PANTHER" id="PTHR13140">
    <property type="entry name" value="MYOSIN"/>
    <property type="match status" value="1"/>
</dbReference>
<keyword evidence="3" id="KW-0067">ATP-binding</keyword>
<comment type="similarity">
    <text evidence="1 6">Belongs to the TRAFAC class myosin-kinesin ATPase superfamily. Myosin family.</text>
</comment>
<feature type="region of interest" description="Disordered" evidence="7">
    <location>
        <begin position="1"/>
        <end position="33"/>
    </location>
</feature>
<sequence>SLYTALPSQPDQQEPLHGPSKTDGSTRASTRPCQASRINKSLYTALPSQPDQQEPLHGPAKTDGSTRASTWPYQDSSSLVYWTLQGLRSSRFNNFEQLCINFTNKKLQQYFNHHMFILELVEYKREGIECTFINFGLDLQTCINLIEKVPYNIRGWLDKNRDRLDETIVTCLQESSNKLYRILNPMAIHEESFVDSRKAVEKLLRSLDIDHTQYKFGMNHQGLS</sequence>
<dbReference type="PRINTS" id="PR00193">
    <property type="entry name" value="MYOSINHEAVY"/>
</dbReference>
<evidence type="ECO:0000256" key="1">
    <source>
        <dbReference type="ARBA" id="ARBA00008314"/>
    </source>
</evidence>
<evidence type="ECO:0000256" key="2">
    <source>
        <dbReference type="ARBA" id="ARBA00022741"/>
    </source>
</evidence>
<dbReference type="Proteomes" id="UP000314982">
    <property type="component" value="Unassembled WGS sequence"/>
</dbReference>
<feature type="region of interest" description="Disordered" evidence="7">
    <location>
        <begin position="47"/>
        <end position="70"/>
    </location>
</feature>
<keyword evidence="6" id="KW-0518">Myosin</keyword>
<feature type="compositionally biased region" description="Polar residues" evidence="7">
    <location>
        <begin position="22"/>
        <end position="33"/>
    </location>
</feature>
<dbReference type="GO" id="GO:0016459">
    <property type="term" value="C:myosin complex"/>
    <property type="evidence" value="ECO:0007669"/>
    <property type="project" value="UniProtKB-KW"/>
</dbReference>
<feature type="domain" description="Myosin motor" evidence="8">
    <location>
        <begin position="1"/>
        <end position="224"/>
    </location>
</feature>
<organism evidence="9 10">
    <name type="scientific">Hucho hucho</name>
    <name type="common">huchen</name>
    <dbReference type="NCBI Taxonomy" id="62062"/>
    <lineage>
        <taxon>Eukaryota</taxon>
        <taxon>Metazoa</taxon>
        <taxon>Chordata</taxon>
        <taxon>Craniata</taxon>
        <taxon>Vertebrata</taxon>
        <taxon>Euteleostomi</taxon>
        <taxon>Actinopterygii</taxon>
        <taxon>Neopterygii</taxon>
        <taxon>Teleostei</taxon>
        <taxon>Protacanthopterygii</taxon>
        <taxon>Salmoniformes</taxon>
        <taxon>Salmonidae</taxon>
        <taxon>Salmoninae</taxon>
        <taxon>Hucho</taxon>
    </lineage>
</organism>
<dbReference type="Gene3D" id="1.20.5.4820">
    <property type="match status" value="1"/>
</dbReference>
<evidence type="ECO:0000256" key="6">
    <source>
        <dbReference type="PROSITE-ProRule" id="PRU00782"/>
    </source>
</evidence>
<dbReference type="InterPro" id="IPR001609">
    <property type="entry name" value="Myosin_head_motor_dom-like"/>
</dbReference>
<dbReference type="GO" id="GO:0005737">
    <property type="term" value="C:cytoplasm"/>
    <property type="evidence" value="ECO:0007669"/>
    <property type="project" value="TreeGrafter"/>
</dbReference>
<dbReference type="Pfam" id="PF00063">
    <property type="entry name" value="Myosin_head"/>
    <property type="match status" value="1"/>
</dbReference>
<evidence type="ECO:0000256" key="5">
    <source>
        <dbReference type="ARBA" id="ARBA00023203"/>
    </source>
</evidence>
<keyword evidence="5 6" id="KW-0009">Actin-binding</keyword>
<dbReference type="GO" id="GO:0007015">
    <property type="term" value="P:actin filament organization"/>
    <property type="evidence" value="ECO:0007669"/>
    <property type="project" value="TreeGrafter"/>
</dbReference>
<evidence type="ECO:0000313" key="10">
    <source>
        <dbReference type="Proteomes" id="UP000314982"/>
    </source>
</evidence>
<name>A0A4W5K9A3_9TELE</name>
<dbReference type="PANTHER" id="PTHR13140:SF857">
    <property type="entry name" value="MYOSIN-11"/>
    <property type="match status" value="1"/>
</dbReference>
<keyword evidence="10" id="KW-1185">Reference proteome</keyword>
<dbReference type="InterPro" id="IPR027417">
    <property type="entry name" value="P-loop_NTPase"/>
</dbReference>
<comment type="caution">
    <text evidence="6">Lacks conserved residue(s) required for the propagation of feature annotation.</text>
</comment>
<evidence type="ECO:0000256" key="4">
    <source>
        <dbReference type="ARBA" id="ARBA00023054"/>
    </source>
</evidence>
<dbReference type="GO" id="GO:0051015">
    <property type="term" value="F:actin filament binding"/>
    <property type="evidence" value="ECO:0007669"/>
    <property type="project" value="TreeGrafter"/>
</dbReference>
<proteinExistence type="inferred from homology"/>
<evidence type="ECO:0000256" key="7">
    <source>
        <dbReference type="SAM" id="MobiDB-lite"/>
    </source>
</evidence>
<dbReference type="STRING" id="62062.ENSHHUP00000007100"/>
<keyword evidence="2" id="KW-0547">Nucleotide-binding</keyword>
<reference evidence="9" key="3">
    <citation type="submission" date="2025-09" db="UniProtKB">
        <authorList>
            <consortium name="Ensembl"/>
        </authorList>
    </citation>
    <scope>IDENTIFICATION</scope>
</reference>
<dbReference type="Gene3D" id="1.20.58.530">
    <property type="match status" value="1"/>
</dbReference>
<dbReference type="SMART" id="SM00242">
    <property type="entry name" value="MYSc"/>
    <property type="match status" value="1"/>
</dbReference>
<dbReference type="Ensembl" id="ENSHHUT00000007314.1">
    <property type="protein sequence ID" value="ENSHHUP00000007100.1"/>
    <property type="gene ID" value="ENSHHUG00000004391.1"/>
</dbReference>
<evidence type="ECO:0000256" key="3">
    <source>
        <dbReference type="ARBA" id="ARBA00022840"/>
    </source>
</evidence>
<dbReference type="GO" id="GO:0000146">
    <property type="term" value="F:microfilament motor activity"/>
    <property type="evidence" value="ECO:0007669"/>
    <property type="project" value="TreeGrafter"/>
</dbReference>
<dbReference type="GO" id="GO:0016020">
    <property type="term" value="C:membrane"/>
    <property type="evidence" value="ECO:0007669"/>
    <property type="project" value="TreeGrafter"/>
</dbReference>
<feature type="compositionally biased region" description="Polar residues" evidence="7">
    <location>
        <begin position="1"/>
        <end position="12"/>
    </location>
</feature>
<accession>A0A4W5K9A3</accession>
<protein>
    <recommendedName>
        <fullName evidence="8">Myosin motor domain-containing protein</fullName>
    </recommendedName>
</protein>
<evidence type="ECO:0000259" key="8">
    <source>
        <dbReference type="PROSITE" id="PS51456"/>
    </source>
</evidence>
<evidence type="ECO:0000313" key="9">
    <source>
        <dbReference type="Ensembl" id="ENSHHUP00000007100.1"/>
    </source>
</evidence>
<keyword evidence="4" id="KW-0175">Coiled coil</keyword>
<dbReference type="SUPFAM" id="SSF52540">
    <property type="entry name" value="P-loop containing nucleoside triphosphate hydrolases"/>
    <property type="match status" value="1"/>
</dbReference>
<reference evidence="9" key="2">
    <citation type="submission" date="2025-08" db="UniProtKB">
        <authorList>
            <consortium name="Ensembl"/>
        </authorList>
    </citation>
    <scope>IDENTIFICATION</scope>
</reference>
<reference evidence="10" key="1">
    <citation type="submission" date="2018-06" db="EMBL/GenBank/DDBJ databases">
        <title>Genome assembly of Danube salmon.</title>
        <authorList>
            <person name="Macqueen D.J."/>
            <person name="Gundappa M.K."/>
        </authorList>
    </citation>
    <scope>NUCLEOTIDE SEQUENCE [LARGE SCALE GENOMIC DNA]</scope>
</reference>
<dbReference type="GO" id="GO:0005524">
    <property type="term" value="F:ATP binding"/>
    <property type="evidence" value="ECO:0007669"/>
    <property type="project" value="UniProtKB-KW"/>
</dbReference>
<dbReference type="PROSITE" id="PS51456">
    <property type="entry name" value="MYOSIN_MOTOR"/>
    <property type="match status" value="1"/>
</dbReference>
<keyword evidence="6" id="KW-0505">Motor protein</keyword>
<dbReference type="GeneTree" id="ENSGT00940000160318"/>